<feature type="compositionally biased region" description="Low complexity" evidence="2">
    <location>
        <begin position="392"/>
        <end position="435"/>
    </location>
</feature>
<dbReference type="HOGENOM" id="CLU_238134_0_0_10"/>
<feature type="domain" description="Fibronectin type-III" evidence="3">
    <location>
        <begin position="794"/>
        <end position="880"/>
    </location>
</feature>
<evidence type="ECO:0000256" key="1">
    <source>
        <dbReference type="ARBA" id="ARBA00022737"/>
    </source>
</evidence>
<name>D2QLJ3_SPILD</name>
<feature type="domain" description="Fibronectin type-III" evidence="3">
    <location>
        <begin position="706"/>
        <end position="791"/>
    </location>
</feature>
<dbReference type="SUPFAM" id="SSF49265">
    <property type="entry name" value="Fibronectin type III"/>
    <property type="match status" value="2"/>
</dbReference>
<evidence type="ECO:0000313" key="4">
    <source>
        <dbReference type="EMBL" id="ADB40283.1"/>
    </source>
</evidence>
<dbReference type="SMART" id="SM00060">
    <property type="entry name" value="FN3"/>
    <property type="match status" value="4"/>
</dbReference>
<dbReference type="eggNOG" id="COG3170">
    <property type="taxonomic scope" value="Bacteria"/>
</dbReference>
<gene>
    <name evidence="4" type="ordered locus">Slin_4301</name>
</gene>
<dbReference type="InterPro" id="IPR050991">
    <property type="entry name" value="ECM_Regulatory_Proteins"/>
</dbReference>
<dbReference type="PANTHER" id="PTHR46708:SF2">
    <property type="entry name" value="FIBRONECTIN TYPE-III DOMAIN-CONTAINING PROTEIN"/>
    <property type="match status" value="1"/>
</dbReference>
<keyword evidence="1" id="KW-0677">Repeat</keyword>
<dbReference type="Pfam" id="PF00041">
    <property type="entry name" value="fn3"/>
    <property type="match status" value="2"/>
</dbReference>
<dbReference type="Proteomes" id="UP000002028">
    <property type="component" value="Chromosome"/>
</dbReference>
<evidence type="ECO:0000259" key="3">
    <source>
        <dbReference type="PROSITE" id="PS50853"/>
    </source>
</evidence>
<dbReference type="RefSeq" id="WP_012928791.1">
    <property type="nucleotide sequence ID" value="NC_013730.1"/>
</dbReference>
<feature type="region of interest" description="Disordered" evidence="2">
    <location>
        <begin position="381"/>
        <end position="435"/>
    </location>
</feature>
<accession>D2QLJ3</accession>
<evidence type="ECO:0000313" key="5">
    <source>
        <dbReference type="Proteomes" id="UP000002028"/>
    </source>
</evidence>
<feature type="region of interest" description="Disordered" evidence="2">
    <location>
        <begin position="1761"/>
        <end position="1781"/>
    </location>
</feature>
<feature type="compositionally biased region" description="Low complexity" evidence="2">
    <location>
        <begin position="1763"/>
        <end position="1781"/>
    </location>
</feature>
<dbReference type="InterPro" id="IPR013783">
    <property type="entry name" value="Ig-like_fold"/>
</dbReference>
<dbReference type="InterPro" id="IPR003961">
    <property type="entry name" value="FN3_dom"/>
</dbReference>
<dbReference type="STRING" id="504472.Slin_4301"/>
<dbReference type="Gene3D" id="2.60.40.10">
    <property type="entry name" value="Immunoglobulins"/>
    <property type="match status" value="3"/>
</dbReference>
<reference evidence="4 5" key="1">
    <citation type="journal article" date="2010" name="Stand. Genomic Sci.">
        <title>Complete genome sequence of Spirosoma linguale type strain (1).</title>
        <authorList>
            <person name="Lail K."/>
            <person name="Sikorski J."/>
            <person name="Saunders E."/>
            <person name="Lapidus A."/>
            <person name="Glavina Del Rio T."/>
            <person name="Copeland A."/>
            <person name="Tice H."/>
            <person name="Cheng J.-F."/>
            <person name="Lucas S."/>
            <person name="Nolan M."/>
            <person name="Bruce D."/>
            <person name="Goodwin L."/>
            <person name="Pitluck S."/>
            <person name="Ivanova N."/>
            <person name="Mavromatis K."/>
            <person name="Ovchinnikova G."/>
            <person name="Pati A."/>
            <person name="Chen A."/>
            <person name="Palaniappan K."/>
            <person name="Land M."/>
            <person name="Hauser L."/>
            <person name="Chang Y.-J."/>
            <person name="Jeffries C.D."/>
            <person name="Chain P."/>
            <person name="Brettin T."/>
            <person name="Detter J.C."/>
            <person name="Schuetze A."/>
            <person name="Rohde M."/>
            <person name="Tindall B.J."/>
            <person name="Goeker M."/>
            <person name="Bristow J."/>
            <person name="Eisen J.A."/>
            <person name="Markowitz V."/>
            <person name="Hugenholtz P."/>
            <person name="Kyrpides N.C."/>
            <person name="Klenk H.-P."/>
            <person name="Chen F."/>
        </authorList>
    </citation>
    <scope>NUCLEOTIDE SEQUENCE [LARGE SCALE GENOMIC DNA]</scope>
    <source>
        <strain evidence="5">ATCC 33905 / DSM 74 / LMG 10896 / Claus 1</strain>
    </source>
</reference>
<dbReference type="InterPro" id="IPR036116">
    <property type="entry name" value="FN3_sf"/>
</dbReference>
<sequence>MLRSQRLADYFSADKRLLVDLLLKDLTKPAIQVYLRWSFEGVGIRVGSQPGYVPPHFITLQPGILNRQRGSDLQADYFNPAAIQTQGIDPRSAYTIQLPEGFYTLNLEALEASTGQIVSNTSQTFLVLTYPQPPLLNLPLTGSELSPTALQKVPISWSPRHFATPTTNAVYTLKVCEVPEGFEPNEQVMLTCTEPRLEMTIPATTTAPDITQWIKPLEVGHRYAFQVSVTDLSGEMTNFVNQGRSQVSYFRYGKECRPPAFTIQSLGSDRVQLSWERTEGAQGYVVEYKLATAPDWQTLSATGTAQVIGGLKPTADYLFRMRADCGGSAPSAPGEIQPWNIRDEAPDVAPELPLTLTNPIAIRVQNGPDGQAQLPTSLSALYRNYPSPSAPSPGTTSRPAGSNPTPGTQPTTTGAVSTTDTGGTGTGQATSSPTPADAALLTLPYCAMQASSFAGCEVPHPSVALPTGEKELTSLQVGDVLGIYDYAVFVTKVGRDAPLSGEGLARLPFLGGTMVLVEFSGVSARAGEDGTNGGCVYQLAPSGFFRIKRTTQAQVLATQQGLIRQVLVQHSGNPADSTRGGPFVGTLGEALAKYDSVLVSLGSPQQQPLSAATRQSLIQYLAAVAQGSESIRNSFDAVYGGSQERLVVSIRDSLAQLMGQVRASLTAVQSGSSVAGLGLLAARYAALFAQLGQLTSPAMTIPVSPSLSPVVLSSLTDTSVKLSWQGDPSFSRYVVHYQLEGGGELLQTVTGTSIQLLNLKAGSNYNYTIEAYQGAQLATTYQAAFLTLSQTVPVPQHLAYTIQDDHTVTLTWDKNKAIQSYKLVYTDQAGVERTVYPTMNQVQLTGLDPTQQYTYQLVAYSSAHVSSEPVGGRLATAPACNLEIRVYDSKNQVFVPQGETWLLPFGCNGGITTWSNGTVQVKDDGQTVTWADGEIATINYSFIEHWLVVKPKKNTTYTVICQMGAGSNQKNCTYSVNVLVTDPNCTSFQISASKQIFDQGDAIQLTATGCKGQVIWGKGLGTGSSIQFYPRNDIIIYATCLDGPISCQSNTISLTLKACTYSLFVSNSNATSGKQATVSVLGCQGGSVKWSFKGNATSKERTYTDNLTQESRFDYQLYNIQGDIMVTATCTPQGKTACPPITIAVKEPQVACDNNNLLLSSATASGYPGQWFILSQNSNTFILTDETGTKLNAVPTKQLRVPSSNKDNIYKATFANGCTKNIRIPAQLYSISWTPFTIGSTPAGDSYYAEDEFSLINSGKFSLGFQLLDCPGKVVFQSSSQPLTPIEASTVYLTKDHTKNPSPSNIYANQAYLPFPNQSTTYYASCQLTNPDGSTTVYPARNSKTVIVPSDNCMSIDQTEIQVSTGQQVVFTAKGCLGSVVWSSTGLASVTGNTFTATPFVPFGSINPIVNYQATCSQPVCTQTVSVYVDPCRFFIKATSKQVKIGDEVPLTATGCSGGTVEWKTGDVGSQITKKPLEKTLYEAICVVNQVPTCSAQVEVTVDNQSPGPIDCPKLVLTPDKSKYIRCGDGAVTITASGCQAGSQVTWEGKITQDISLPYKTTVQQDRTISAICLTPYKLSSSTQITIHLTEPDLFISPNPTEVYAGVSTVLRASGCYASDCKEGSYTWRNLASNEVHYGSSITITPLAEMNYRVTCSSGTIQEVTVSLKDPDCPNPPQNTIYTSTQAQIGVEKCDGNYEIKWIKSLSAPPYITQVAQNKKRIWVPIPSSNGGLTIYDTYLCYCVVDGVPCIFNRSVSSDLRNDGSSGSGDTSTPSTNPDPCNTFAFTDKGYKGVYFGVN</sequence>
<organism evidence="4 5">
    <name type="scientific">Spirosoma linguale (strain ATCC 33905 / DSM 74 / LMG 10896 / Claus 1)</name>
    <dbReference type="NCBI Taxonomy" id="504472"/>
    <lineage>
        <taxon>Bacteria</taxon>
        <taxon>Pseudomonadati</taxon>
        <taxon>Bacteroidota</taxon>
        <taxon>Cytophagia</taxon>
        <taxon>Cytophagales</taxon>
        <taxon>Cytophagaceae</taxon>
        <taxon>Spirosoma</taxon>
    </lineage>
</organism>
<feature type="domain" description="Fibronectin type-III" evidence="3">
    <location>
        <begin position="257"/>
        <end position="344"/>
    </location>
</feature>
<dbReference type="PANTHER" id="PTHR46708">
    <property type="entry name" value="TENASCIN"/>
    <property type="match status" value="1"/>
</dbReference>
<dbReference type="CDD" id="cd00063">
    <property type="entry name" value="FN3"/>
    <property type="match status" value="3"/>
</dbReference>
<protein>
    <submittedName>
        <fullName evidence="4">Fibronectin type III domain protein</fullName>
    </submittedName>
</protein>
<keyword evidence="5" id="KW-1185">Reference proteome</keyword>
<proteinExistence type="predicted"/>
<dbReference type="eggNOG" id="COG1361">
    <property type="taxonomic scope" value="Bacteria"/>
</dbReference>
<dbReference type="KEGG" id="sli:Slin_4301"/>
<evidence type="ECO:0000256" key="2">
    <source>
        <dbReference type="SAM" id="MobiDB-lite"/>
    </source>
</evidence>
<dbReference type="EMBL" id="CP001769">
    <property type="protein sequence ID" value="ADB40283.1"/>
    <property type="molecule type" value="Genomic_DNA"/>
</dbReference>
<dbReference type="PROSITE" id="PS50853">
    <property type="entry name" value="FN3"/>
    <property type="match status" value="3"/>
</dbReference>